<gene>
    <name evidence="1" type="ORF">PHMEG_00016672</name>
</gene>
<comment type="caution">
    <text evidence="1">The sequence shown here is derived from an EMBL/GenBank/DDBJ whole genome shotgun (WGS) entry which is preliminary data.</text>
</comment>
<dbReference type="AlphaFoldDB" id="A0A225VZT4"/>
<organism evidence="1 2">
    <name type="scientific">Phytophthora megakarya</name>
    <dbReference type="NCBI Taxonomy" id="4795"/>
    <lineage>
        <taxon>Eukaryota</taxon>
        <taxon>Sar</taxon>
        <taxon>Stramenopiles</taxon>
        <taxon>Oomycota</taxon>
        <taxon>Peronosporomycetes</taxon>
        <taxon>Peronosporales</taxon>
        <taxon>Peronosporaceae</taxon>
        <taxon>Phytophthora</taxon>
    </lineage>
</organism>
<dbReference type="Proteomes" id="UP000198211">
    <property type="component" value="Unassembled WGS sequence"/>
</dbReference>
<dbReference type="EMBL" id="NBNE01002433">
    <property type="protein sequence ID" value="OWZ10479.1"/>
    <property type="molecule type" value="Genomic_DNA"/>
</dbReference>
<protein>
    <submittedName>
        <fullName evidence="1">Uncharacterized protein</fullName>
    </submittedName>
</protein>
<evidence type="ECO:0000313" key="2">
    <source>
        <dbReference type="Proteomes" id="UP000198211"/>
    </source>
</evidence>
<proteinExistence type="predicted"/>
<evidence type="ECO:0000313" key="1">
    <source>
        <dbReference type="EMBL" id="OWZ10479.1"/>
    </source>
</evidence>
<sequence>MGRHLPTRKALAGHLPTQEFERKRHNVIARLQNEQTVALVLDGLSCLNKEDMANYVLISPLMRFVH</sequence>
<keyword evidence="2" id="KW-1185">Reference proteome</keyword>
<reference evidence="2" key="1">
    <citation type="submission" date="2017-03" db="EMBL/GenBank/DDBJ databases">
        <title>Phytopthora megakarya and P. palmivora, two closely related causual agents of cacao black pod achieved similar genome size and gene model numbers by different mechanisms.</title>
        <authorList>
            <person name="Ali S."/>
            <person name="Shao J."/>
            <person name="Larry D.J."/>
            <person name="Kronmiller B."/>
            <person name="Shen D."/>
            <person name="Strem M.D."/>
            <person name="Melnick R.L."/>
            <person name="Guiltinan M.J."/>
            <person name="Tyler B.M."/>
            <person name="Meinhardt L.W."/>
            <person name="Bailey B.A."/>
        </authorList>
    </citation>
    <scope>NUCLEOTIDE SEQUENCE [LARGE SCALE GENOMIC DNA]</scope>
    <source>
        <strain evidence="2">zdho120</strain>
    </source>
</reference>
<dbReference type="OrthoDB" id="90810at2759"/>
<accession>A0A225VZT4</accession>
<name>A0A225VZT4_9STRA</name>